<evidence type="ECO:0000256" key="2">
    <source>
        <dbReference type="ARBA" id="ARBA00022448"/>
    </source>
</evidence>
<dbReference type="Gene3D" id="1.20.1250.20">
    <property type="entry name" value="MFS general substrate transporter like domains"/>
    <property type="match status" value="1"/>
</dbReference>
<evidence type="ECO:0000259" key="7">
    <source>
        <dbReference type="PROSITE" id="PS50850"/>
    </source>
</evidence>
<dbReference type="InterPro" id="IPR036259">
    <property type="entry name" value="MFS_trans_sf"/>
</dbReference>
<evidence type="ECO:0000256" key="3">
    <source>
        <dbReference type="ARBA" id="ARBA00022692"/>
    </source>
</evidence>
<feature type="transmembrane region" description="Helical" evidence="6">
    <location>
        <begin position="341"/>
        <end position="359"/>
    </location>
</feature>
<feature type="transmembrane region" description="Helical" evidence="6">
    <location>
        <begin position="58"/>
        <end position="75"/>
    </location>
</feature>
<feature type="transmembrane region" description="Helical" evidence="6">
    <location>
        <begin position="209"/>
        <end position="228"/>
    </location>
</feature>
<feature type="transmembrane region" description="Helical" evidence="6">
    <location>
        <begin position="109"/>
        <end position="135"/>
    </location>
</feature>
<feature type="transmembrane region" description="Helical" evidence="6">
    <location>
        <begin position="275"/>
        <end position="296"/>
    </location>
</feature>
<gene>
    <name evidence="8" type="ORF">FC75_GL000298</name>
</gene>
<dbReference type="PANTHER" id="PTHR23501">
    <property type="entry name" value="MAJOR FACILITATOR SUPERFAMILY"/>
    <property type="match status" value="1"/>
</dbReference>
<keyword evidence="2" id="KW-0813">Transport</keyword>
<evidence type="ECO:0000313" key="8">
    <source>
        <dbReference type="EMBL" id="KRN25568.1"/>
    </source>
</evidence>
<reference evidence="8 9" key="1">
    <citation type="journal article" date="2015" name="Genome Announc.">
        <title>Expanding the biotechnology potential of lactobacilli through comparative genomics of 213 strains and associated genera.</title>
        <authorList>
            <person name="Sun Z."/>
            <person name="Harris H.M."/>
            <person name="McCann A."/>
            <person name="Guo C."/>
            <person name="Argimon S."/>
            <person name="Zhang W."/>
            <person name="Yang X."/>
            <person name="Jeffery I.B."/>
            <person name="Cooney J.C."/>
            <person name="Kagawa T.F."/>
            <person name="Liu W."/>
            <person name="Song Y."/>
            <person name="Salvetti E."/>
            <person name="Wrobel A."/>
            <person name="Rasinkangas P."/>
            <person name="Parkhill J."/>
            <person name="Rea M.C."/>
            <person name="O'Sullivan O."/>
            <person name="Ritari J."/>
            <person name="Douillard F.P."/>
            <person name="Paul Ross R."/>
            <person name="Yang R."/>
            <person name="Briner A.E."/>
            <person name="Felis G.E."/>
            <person name="de Vos W.M."/>
            <person name="Barrangou R."/>
            <person name="Klaenhammer T.R."/>
            <person name="Caufield P.W."/>
            <person name="Cui Y."/>
            <person name="Zhang H."/>
            <person name="O'Toole P.W."/>
        </authorList>
    </citation>
    <scope>NUCLEOTIDE SEQUENCE [LARGE SCALE GENOMIC DNA]</scope>
    <source>
        <strain evidence="8 9">DSM 22697</strain>
    </source>
</reference>
<keyword evidence="4 6" id="KW-1133">Transmembrane helix</keyword>
<sequence length="505" mass="55109">MHVFFMTLIERKSFMSKSNIRLVTVALLLANVMSGIDSTIVNTALPAIIADLHGLQLMAWIVAVFLLGTAVSTLLWSKLGQRRSYKFAYQLAALTFVIGSLLQGLSPNIWLLIITRGIAGIDNGGMISLPYIMFVDLYPNVRDRMKTLALVSGFYSFATIIGPLVGGFLVDALSWHWIFYINVPIGLLSILLVQIYYKVPRSAPVAAPLDVRGSVALVVLLISLLGAIEMIGMVKLPVILGLVVVAVLAMVLLLRTEKHAKDPVIPLRVFRNFPLVMDFLLFTLVWGAFVAFLTYAPMWAQGLLGTTALVGGATQIPAAFTNVAGSESVPMMRRHYTPHQVLTFNIVLLTISFVLMAVLNVHAPFWLLLVAGAFEGWGNGACFNELQVKVQVDAEEQDVSVATSFSFLIRMLSQTFTVAIFGLLMNQQLAKGVASHPGITMGMMNKLSDSNSAASLPKKLLPAMREILHSGLHNIMLLALALMLISLVLNLYAGRKEASLKTRAQ</sequence>
<name>A0A0R2FB11_9LACO</name>
<feature type="domain" description="Major facilitator superfamily (MFS) profile" evidence="7">
    <location>
        <begin position="23"/>
        <end position="498"/>
    </location>
</feature>
<dbReference type="PROSITE" id="PS50850">
    <property type="entry name" value="MFS"/>
    <property type="match status" value="1"/>
</dbReference>
<accession>A0A0R2FB11</accession>
<dbReference type="SUPFAM" id="SSF103473">
    <property type="entry name" value="MFS general substrate transporter"/>
    <property type="match status" value="1"/>
</dbReference>
<evidence type="ECO:0000256" key="1">
    <source>
        <dbReference type="ARBA" id="ARBA00004651"/>
    </source>
</evidence>
<comment type="subcellular location">
    <subcellularLocation>
        <location evidence="1">Cell membrane</location>
        <topology evidence="1">Multi-pass membrane protein</topology>
    </subcellularLocation>
</comment>
<dbReference type="GO" id="GO:0005886">
    <property type="term" value="C:plasma membrane"/>
    <property type="evidence" value="ECO:0007669"/>
    <property type="project" value="UniProtKB-SubCell"/>
</dbReference>
<evidence type="ECO:0000256" key="4">
    <source>
        <dbReference type="ARBA" id="ARBA00022989"/>
    </source>
</evidence>
<keyword evidence="9" id="KW-1185">Reference proteome</keyword>
<dbReference type="InterPro" id="IPR011701">
    <property type="entry name" value="MFS"/>
</dbReference>
<dbReference type="PATRIC" id="fig|1423730.4.peg.314"/>
<dbReference type="STRING" id="1423730.FC75_GL000298"/>
<dbReference type="Pfam" id="PF07690">
    <property type="entry name" value="MFS_1"/>
    <property type="match status" value="1"/>
</dbReference>
<dbReference type="GO" id="GO:0022857">
    <property type="term" value="F:transmembrane transporter activity"/>
    <property type="evidence" value="ECO:0007669"/>
    <property type="project" value="InterPro"/>
</dbReference>
<keyword evidence="3 6" id="KW-0812">Transmembrane</keyword>
<feature type="transmembrane region" description="Helical" evidence="6">
    <location>
        <begin position="147"/>
        <end position="169"/>
    </location>
</feature>
<organism evidence="8 9">
    <name type="scientific">Lacticaseibacillus camelliae DSM 22697 = JCM 13995</name>
    <dbReference type="NCBI Taxonomy" id="1423730"/>
    <lineage>
        <taxon>Bacteria</taxon>
        <taxon>Bacillati</taxon>
        <taxon>Bacillota</taxon>
        <taxon>Bacilli</taxon>
        <taxon>Lactobacillales</taxon>
        <taxon>Lactobacillaceae</taxon>
        <taxon>Lacticaseibacillus</taxon>
    </lineage>
</organism>
<evidence type="ECO:0000256" key="5">
    <source>
        <dbReference type="ARBA" id="ARBA00023136"/>
    </source>
</evidence>
<protein>
    <submittedName>
        <fullName evidence="8">Transport protein</fullName>
    </submittedName>
</protein>
<dbReference type="AlphaFoldDB" id="A0A0R2FB11"/>
<dbReference type="InterPro" id="IPR020846">
    <property type="entry name" value="MFS_dom"/>
</dbReference>
<keyword evidence="5 6" id="KW-0472">Membrane</keyword>
<comment type="caution">
    <text evidence="8">The sequence shown here is derived from an EMBL/GenBank/DDBJ whole genome shotgun (WGS) entry which is preliminary data.</text>
</comment>
<dbReference type="PANTHER" id="PTHR23501:SF191">
    <property type="entry name" value="VACUOLAR BASIC AMINO ACID TRANSPORTER 4"/>
    <property type="match status" value="1"/>
</dbReference>
<evidence type="ECO:0000256" key="6">
    <source>
        <dbReference type="SAM" id="Phobius"/>
    </source>
</evidence>
<feature type="transmembrane region" description="Helical" evidence="6">
    <location>
        <begin position="471"/>
        <end position="493"/>
    </location>
</feature>
<dbReference type="Proteomes" id="UP000050865">
    <property type="component" value="Unassembled WGS sequence"/>
</dbReference>
<feature type="transmembrane region" description="Helical" evidence="6">
    <location>
        <begin position="175"/>
        <end position="197"/>
    </location>
</feature>
<proteinExistence type="predicted"/>
<feature type="transmembrane region" description="Helical" evidence="6">
    <location>
        <begin position="87"/>
        <end position="103"/>
    </location>
</feature>
<evidence type="ECO:0000313" key="9">
    <source>
        <dbReference type="Proteomes" id="UP000050865"/>
    </source>
</evidence>
<dbReference type="EMBL" id="AYZJ01000009">
    <property type="protein sequence ID" value="KRN25568.1"/>
    <property type="molecule type" value="Genomic_DNA"/>
</dbReference>
<feature type="transmembrane region" description="Helical" evidence="6">
    <location>
        <begin position="234"/>
        <end position="254"/>
    </location>
</feature>
<feature type="transmembrane region" description="Helical" evidence="6">
    <location>
        <begin position="302"/>
        <end position="320"/>
    </location>
</feature>